<dbReference type="PROSITE" id="PS00610">
    <property type="entry name" value="NA_NEUROTRAN_SYMP_1"/>
    <property type="match status" value="1"/>
</dbReference>
<keyword evidence="11" id="KW-1185">Reference proteome</keyword>
<feature type="disulfide bond" evidence="7">
    <location>
        <begin position="136"/>
        <end position="145"/>
    </location>
</feature>
<name>A0A177AZB8_9BILA</name>
<feature type="binding site" evidence="6">
    <location>
        <position position="303"/>
    </location>
    <ligand>
        <name>Na(+)</name>
        <dbReference type="ChEBI" id="CHEBI:29101"/>
        <label>1</label>
    </ligand>
</feature>
<proteinExistence type="inferred from homology"/>
<dbReference type="GO" id="GO:0015375">
    <property type="term" value="F:glycine:sodium symporter activity"/>
    <property type="evidence" value="ECO:0007669"/>
    <property type="project" value="TreeGrafter"/>
</dbReference>
<dbReference type="GO" id="GO:0046872">
    <property type="term" value="F:metal ion binding"/>
    <property type="evidence" value="ECO:0007669"/>
    <property type="project" value="UniProtKB-KW"/>
</dbReference>
<keyword evidence="7" id="KW-1015">Disulfide bond</keyword>
<feature type="binding site" evidence="6">
    <location>
        <position position="38"/>
    </location>
    <ligand>
        <name>Na(+)</name>
        <dbReference type="ChEBI" id="CHEBI:29101"/>
        <label>1</label>
    </ligand>
</feature>
<sequence length="593" mass="66832">MKIEIKEVVQTNSNQRDKWSNKMEFMLSCIGYAVGLGNVWRFPYLCYKHGGAIFLIPYTCMLFLIGIPIFFLELCVGQFTSRGPVNCFKHVPLFKGVGISMIAISAFMAIYYNVIIAWAALYLFKSLNTVLPWEDCKVEWNMPLCQTLLSDATNCIEMGYIEYENGTCYDGTSLYGIANTIAALSKNIKPKLPAEGYFFTEILGITNSESLFDLVGFKYEIVGCLLLIWVIVFASMSKGIKSSGKVVYFTALFPYLMLVILFIRALTLKGALNGIHFYILNIKWESLLTGEIWLDAAVQIFFSLSAGLGGLITLASYNKFNNNTFRDALIIPLTNCATSFFAGFVIFGFLGFLAEEMKTTVDQVVAGGVGLAFIVYPATLSYMNLSPLWSILFFVMLITLGLDSEFTLVETVTTAIFDNFPTLKRRKWLTFLFVCIIFFVLALPMSTHGGLRILDILDGYSVSFNVLTVAILECILISYFYGLKNFKNDIVYMLSSKNFLYPVWATCWSFLTPLTIIFVFVFNCIKYTSLNTKDASYLLWSDVFGWIITALTLIPIPIVAVYQIMKNKTPKNSYYAALCQATKPEYPIESTNY</sequence>
<evidence type="ECO:0000256" key="1">
    <source>
        <dbReference type="ARBA" id="ARBA00004141"/>
    </source>
</evidence>
<feature type="transmembrane region" description="Helical" evidence="9">
    <location>
        <begin position="97"/>
        <end position="124"/>
    </location>
</feature>
<feature type="binding site" evidence="6">
    <location>
        <position position="34"/>
    </location>
    <ligand>
        <name>Na(+)</name>
        <dbReference type="ChEBI" id="CHEBI:29101"/>
        <label>1</label>
    </ligand>
</feature>
<dbReference type="PANTHER" id="PTHR11616">
    <property type="entry name" value="SODIUM/CHLORIDE DEPENDENT TRANSPORTER"/>
    <property type="match status" value="1"/>
</dbReference>
<feature type="binding site" evidence="6">
    <location>
        <position position="404"/>
    </location>
    <ligand>
        <name>Na(+)</name>
        <dbReference type="ChEBI" id="CHEBI:29101"/>
        <label>1</label>
    </ligand>
</feature>
<dbReference type="GO" id="GO:0005886">
    <property type="term" value="C:plasma membrane"/>
    <property type="evidence" value="ECO:0007669"/>
    <property type="project" value="TreeGrafter"/>
</dbReference>
<gene>
    <name evidence="10" type="ORF">A3Q56_05532</name>
</gene>
<feature type="transmembrane region" description="Helical" evidence="9">
    <location>
        <begin position="459"/>
        <end position="481"/>
    </location>
</feature>
<feature type="binding site" evidence="6">
    <location>
        <position position="33"/>
    </location>
    <ligand>
        <name>Na(+)</name>
        <dbReference type="ChEBI" id="CHEBI:29101"/>
        <label>1</label>
    </ligand>
</feature>
<feature type="transmembrane region" description="Helical" evidence="9">
    <location>
        <begin position="55"/>
        <end position="76"/>
    </location>
</feature>
<evidence type="ECO:0000256" key="2">
    <source>
        <dbReference type="ARBA" id="ARBA00022448"/>
    </source>
</evidence>
<comment type="similarity">
    <text evidence="8">Belongs to the sodium:neurotransmitter symporter (SNF) (TC 2.A.22) family.</text>
</comment>
<evidence type="ECO:0000256" key="8">
    <source>
        <dbReference type="RuleBase" id="RU003732"/>
    </source>
</evidence>
<feature type="binding site" evidence="6">
    <location>
        <position position="403"/>
    </location>
    <ligand>
        <name>Na(+)</name>
        <dbReference type="ChEBI" id="CHEBI:29101"/>
        <label>1</label>
    </ligand>
</feature>
<evidence type="ECO:0000256" key="5">
    <source>
        <dbReference type="ARBA" id="ARBA00023136"/>
    </source>
</evidence>
<feature type="transmembrane region" description="Helical" evidence="9">
    <location>
        <begin position="501"/>
        <end position="525"/>
    </location>
</feature>
<feature type="transmembrane region" description="Helical" evidence="9">
    <location>
        <begin position="364"/>
        <end position="382"/>
    </location>
</feature>
<dbReference type="PRINTS" id="PR00176">
    <property type="entry name" value="NANEUSMPORT"/>
</dbReference>
<feature type="transmembrane region" description="Helical" evidence="9">
    <location>
        <begin position="537"/>
        <end position="565"/>
    </location>
</feature>
<keyword evidence="4 9" id="KW-1133">Transmembrane helix</keyword>
<dbReference type="SUPFAM" id="SSF161070">
    <property type="entry name" value="SNF-like"/>
    <property type="match status" value="1"/>
</dbReference>
<dbReference type="PANTHER" id="PTHR11616:SF240">
    <property type="entry name" value="BLOATED TUBULES, ISOFORM B-RELATED"/>
    <property type="match status" value="1"/>
</dbReference>
<evidence type="ECO:0000256" key="7">
    <source>
        <dbReference type="PIRSR" id="PIRSR600175-2"/>
    </source>
</evidence>
<keyword evidence="6" id="KW-0915">Sodium</keyword>
<feature type="transmembrane region" description="Helical" evidence="9">
    <location>
        <begin position="389"/>
        <end position="408"/>
    </location>
</feature>
<feature type="binding site" evidence="6">
    <location>
        <position position="335"/>
    </location>
    <ligand>
        <name>Na(+)</name>
        <dbReference type="ChEBI" id="CHEBI:29101"/>
        <label>1</label>
    </ligand>
</feature>
<dbReference type="Pfam" id="PF00209">
    <property type="entry name" value="SNF"/>
    <property type="match status" value="1"/>
</dbReference>
<dbReference type="InterPro" id="IPR000175">
    <property type="entry name" value="Na/ntran_symport"/>
</dbReference>
<feature type="binding site" evidence="6">
    <location>
        <position position="400"/>
    </location>
    <ligand>
        <name>Na(+)</name>
        <dbReference type="ChEBI" id="CHEBI:29101"/>
        <label>1</label>
    </ligand>
</feature>
<protein>
    <recommendedName>
        <fullName evidence="8">Transporter</fullName>
    </recommendedName>
</protein>
<dbReference type="PROSITE" id="PS50267">
    <property type="entry name" value="NA_NEUROTRAN_SYMP_3"/>
    <property type="match status" value="1"/>
</dbReference>
<feature type="binding site" evidence="6">
    <location>
        <position position="31"/>
    </location>
    <ligand>
        <name>Na(+)</name>
        <dbReference type="ChEBI" id="CHEBI:29101"/>
        <label>1</label>
    </ligand>
</feature>
<dbReference type="AlphaFoldDB" id="A0A177AZB8"/>
<keyword evidence="8" id="KW-0769">Symport</keyword>
<keyword evidence="6" id="KW-0479">Metal-binding</keyword>
<dbReference type="OrthoDB" id="6581954at2759"/>
<dbReference type="InterPro" id="IPR037272">
    <property type="entry name" value="SNS_sf"/>
</dbReference>
<organism evidence="10 11">
    <name type="scientific">Intoshia linei</name>
    <dbReference type="NCBI Taxonomy" id="1819745"/>
    <lineage>
        <taxon>Eukaryota</taxon>
        <taxon>Metazoa</taxon>
        <taxon>Spiralia</taxon>
        <taxon>Lophotrochozoa</taxon>
        <taxon>Mesozoa</taxon>
        <taxon>Orthonectida</taxon>
        <taxon>Rhopaluridae</taxon>
        <taxon>Intoshia</taxon>
    </lineage>
</organism>
<feature type="transmembrane region" description="Helical" evidence="9">
    <location>
        <begin position="217"/>
        <end position="234"/>
    </location>
</feature>
<evidence type="ECO:0000256" key="6">
    <source>
        <dbReference type="PIRSR" id="PIRSR600175-1"/>
    </source>
</evidence>
<evidence type="ECO:0000256" key="3">
    <source>
        <dbReference type="ARBA" id="ARBA00022692"/>
    </source>
</evidence>
<evidence type="ECO:0000313" key="11">
    <source>
        <dbReference type="Proteomes" id="UP000078046"/>
    </source>
</evidence>
<comment type="caution">
    <text evidence="10">The sequence shown here is derived from an EMBL/GenBank/DDBJ whole genome shotgun (WGS) entry which is preliminary data.</text>
</comment>
<keyword evidence="2 8" id="KW-0813">Transport</keyword>
<evidence type="ECO:0000256" key="9">
    <source>
        <dbReference type="SAM" id="Phobius"/>
    </source>
</evidence>
<feature type="transmembrane region" description="Helical" evidence="9">
    <location>
        <begin position="329"/>
        <end position="352"/>
    </location>
</feature>
<evidence type="ECO:0000313" key="10">
    <source>
        <dbReference type="EMBL" id="OAF66731.1"/>
    </source>
</evidence>
<feature type="transmembrane region" description="Helical" evidence="9">
    <location>
        <begin position="246"/>
        <end position="266"/>
    </location>
</feature>
<accession>A0A177AZB8</accession>
<feature type="transmembrane region" description="Helical" evidence="9">
    <location>
        <begin position="296"/>
        <end position="317"/>
    </location>
</feature>
<feature type="transmembrane region" description="Helical" evidence="9">
    <location>
        <begin position="25"/>
        <end position="43"/>
    </location>
</feature>
<dbReference type="Proteomes" id="UP000078046">
    <property type="component" value="Unassembled WGS sequence"/>
</dbReference>
<keyword evidence="3 8" id="KW-0812">Transmembrane</keyword>
<reference evidence="10 11" key="1">
    <citation type="submission" date="2016-04" db="EMBL/GenBank/DDBJ databases">
        <title>The genome of Intoshia linei affirms orthonectids as highly simplified spiralians.</title>
        <authorList>
            <person name="Mikhailov K.V."/>
            <person name="Slusarev G.S."/>
            <person name="Nikitin M.A."/>
            <person name="Logacheva M.D."/>
            <person name="Penin A."/>
            <person name="Aleoshin V."/>
            <person name="Panchin Y.V."/>
        </authorList>
    </citation>
    <scope>NUCLEOTIDE SEQUENCE [LARGE SCALE GENOMIC DNA]</scope>
    <source>
        <strain evidence="10">Intl2013</strain>
        <tissue evidence="10">Whole animal</tissue>
    </source>
</reference>
<comment type="subcellular location">
    <subcellularLocation>
        <location evidence="1">Membrane</location>
        <topology evidence="1">Multi-pass membrane protein</topology>
    </subcellularLocation>
</comment>
<feature type="transmembrane region" description="Helical" evidence="9">
    <location>
        <begin position="428"/>
        <end position="447"/>
    </location>
</feature>
<evidence type="ECO:0000256" key="4">
    <source>
        <dbReference type="ARBA" id="ARBA00022989"/>
    </source>
</evidence>
<dbReference type="EMBL" id="LWCA01000843">
    <property type="protein sequence ID" value="OAF66731.1"/>
    <property type="molecule type" value="Genomic_DNA"/>
</dbReference>
<keyword evidence="5 9" id="KW-0472">Membrane</keyword>